<dbReference type="PANTHER" id="PTHR47074:SF73">
    <property type="entry name" value="OS04G0448401 PROTEIN"/>
    <property type="match status" value="1"/>
</dbReference>
<reference evidence="1 2" key="1">
    <citation type="submission" date="2024-11" db="EMBL/GenBank/DDBJ databases">
        <title>Chromosome-level genome assembly of Eucalyptus globulus Labill. provides insights into its genome evolution.</title>
        <authorList>
            <person name="Li X."/>
        </authorList>
    </citation>
    <scope>NUCLEOTIDE SEQUENCE [LARGE SCALE GENOMIC DNA]</scope>
    <source>
        <strain evidence="1">CL2024</strain>
        <tissue evidence="1">Fresh tender leaves</tissue>
    </source>
</reference>
<dbReference type="PANTHER" id="PTHR47074">
    <property type="entry name" value="BNAC02G40300D PROTEIN"/>
    <property type="match status" value="1"/>
</dbReference>
<proteinExistence type="predicted"/>
<accession>A0ABD3KQE5</accession>
<evidence type="ECO:0000313" key="2">
    <source>
        <dbReference type="Proteomes" id="UP001634007"/>
    </source>
</evidence>
<sequence length="132" mass="14807">MDRWFMEYESNLPQAPEPEIVSEALWFIWKERNDAVFRAKRPDPQGVVADMLAMKENFKDQIPLQKRDTSTAKDISLKWKPPDLGWVKINVDRAFKAGTNDGSVAGVCRDAHGVLPGGLTPISFPRGNPGNL</sequence>
<dbReference type="Proteomes" id="UP001634007">
    <property type="component" value="Unassembled WGS sequence"/>
</dbReference>
<evidence type="ECO:0000313" key="1">
    <source>
        <dbReference type="EMBL" id="KAL3740408.1"/>
    </source>
</evidence>
<name>A0ABD3KQE5_EUCGL</name>
<dbReference type="EMBL" id="JBJKBG010000005">
    <property type="protein sequence ID" value="KAL3740408.1"/>
    <property type="molecule type" value="Genomic_DNA"/>
</dbReference>
<keyword evidence="2" id="KW-1185">Reference proteome</keyword>
<protein>
    <submittedName>
        <fullName evidence="1">Uncharacterized protein</fullName>
    </submittedName>
</protein>
<dbReference type="InterPro" id="IPR052929">
    <property type="entry name" value="RNase_H-like_EbsB-rel"/>
</dbReference>
<dbReference type="AlphaFoldDB" id="A0ABD3KQE5"/>
<organism evidence="1 2">
    <name type="scientific">Eucalyptus globulus</name>
    <name type="common">Tasmanian blue gum</name>
    <dbReference type="NCBI Taxonomy" id="34317"/>
    <lineage>
        <taxon>Eukaryota</taxon>
        <taxon>Viridiplantae</taxon>
        <taxon>Streptophyta</taxon>
        <taxon>Embryophyta</taxon>
        <taxon>Tracheophyta</taxon>
        <taxon>Spermatophyta</taxon>
        <taxon>Magnoliopsida</taxon>
        <taxon>eudicotyledons</taxon>
        <taxon>Gunneridae</taxon>
        <taxon>Pentapetalae</taxon>
        <taxon>rosids</taxon>
        <taxon>malvids</taxon>
        <taxon>Myrtales</taxon>
        <taxon>Myrtaceae</taxon>
        <taxon>Myrtoideae</taxon>
        <taxon>Eucalypteae</taxon>
        <taxon>Eucalyptus</taxon>
    </lineage>
</organism>
<comment type="caution">
    <text evidence="1">The sequence shown here is derived from an EMBL/GenBank/DDBJ whole genome shotgun (WGS) entry which is preliminary data.</text>
</comment>
<gene>
    <name evidence="1" type="ORF">ACJRO7_021657</name>
</gene>